<gene>
    <name evidence="1" type="ORF">GS429_12820</name>
</gene>
<dbReference type="Proteomes" id="UP000434101">
    <property type="component" value="Unassembled WGS sequence"/>
</dbReference>
<sequence length="88" mass="9736">MAPPNAEQWDADACTIDLPATAATQRVLHESVGHLYDELATVREESDGDTGLSDELFEQIEELYVATAEESVASVELAYELEERYTSE</sequence>
<dbReference type="AlphaFoldDB" id="A0A6B0VN16"/>
<comment type="caution">
    <text evidence="1">The sequence shown here is derived from an EMBL/GenBank/DDBJ whole genome shotgun (WGS) entry which is preliminary data.</text>
</comment>
<keyword evidence="2" id="KW-1185">Reference proteome</keyword>
<dbReference type="RefSeq" id="WP_160065752.1">
    <property type="nucleotide sequence ID" value="NZ_WUYX01000038.1"/>
</dbReference>
<dbReference type="OrthoDB" id="161952at2157"/>
<evidence type="ECO:0000313" key="1">
    <source>
        <dbReference type="EMBL" id="MXV62934.1"/>
    </source>
</evidence>
<name>A0A6B0VN16_9EURY</name>
<reference evidence="1 2" key="1">
    <citation type="submission" date="2020-01" db="EMBL/GenBank/DDBJ databases">
        <title>Natronorubrum sp. JWXQ-INN 674 isolated from Inner Mongolia Autonomous Region of China.</title>
        <authorList>
            <person name="Xue Q."/>
        </authorList>
    </citation>
    <scope>NUCLEOTIDE SEQUENCE [LARGE SCALE GENOMIC DNA]</scope>
    <source>
        <strain evidence="1 2">JWXQ-INN-674</strain>
    </source>
</reference>
<protein>
    <submittedName>
        <fullName evidence="1">Uncharacterized protein</fullName>
    </submittedName>
</protein>
<dbReference type="EMBL" id="WUYX01000038">
    <property type="protein sequence ID" value="MXV62934.1"/>
    <property type="molecule type" value="Genomic_DNA"/>
</dbReference>
<organism evidence="1 2">
    <name type="scientific">Natronorubrum halalkaliphilum</name>
    <dbReference type="NCBI Taxonomy" id="2691917"/>
    <lineage>
        <taxon>Archaea</taxon>
        <taxon>Methanobacteriati</taxon>
        <taxon>Methanobacteriota</taxon>
        <taxon>Stenosarchaea group</taxon>
        <taxon>Halobacteria</taxon>
        <taxon>Halobacteriales</taxon>
        <taxon>Natrialbaceae</taxon>
        <taxon>Natronorubrum</taxon>
    </lineage>
</organism>
<evidence type="ECO:0000313" key="2">
    <source>
        <dbReference type="Proteomes" id="UP000434101"/>
    </source>
</evidence>
<proteinExistence type="predicted"/>
<accession>A0A6B0VN16</accession>